<dbReference type="Proteomes" id="UP000626697">
    <property type="component" value="Unassembled WGS sequence"/>
</dbReference>
<dbReference type="EMBL" id="JACJHX010000015">
    <property type="protein sequence ID" value="MBA9028585.1"/>
    <property type="molecule type" value="Genomic_DNA"/>
</dbReference>
<proteinExistence type="predicted"/>
<gene>
    <name evidence="1" type="ORF">HNP81_003905</name>
</gene>
<sequence>MFIEKHEPVQGEDFTWFDDNGNVVDTEEPQVKSQLSTINRYIVEISQQNRIVIPQFINWLFREGYRIYCINDCIDIVAEMTTIQKILFEREQVKGNWEQLENNKHIYKKEFSHIGEVEFLWDSILFISKRALGSESLLSLLEDFKMNDSRFPNLSFPRILAIHNDLIIAKVTWGESYFKPQTNEEPVVLVCYTAQKI</sequence>
<evidence type="ECO:0000313" key="1">
    <source>
        <dbReference type="EMBL" id="MBA9028585.1"/>
    </source>
</evidence>
<dbReference type="RefSeq" id="WP_028391047.1">
    <property type="nucleotide sequence ID" value="NZ_JACJHX010000015.1"/>
</dbReference>
<reference evidence="1 2" key="1">
    <citation type="submission" date="2020-08" db="EMBL/GenBank/DDBJ databases">
        <title>Genomic Encyclopedia of Type Strains, Phase IV (KMG-IV): sequencing the most valuable type-strain genomes for metagenomic binning, comparative biology and taxonomic classification.</title>
        <authorList>
            <person name="Goeker M."/>
        </authorList>
    </citation>
    <scope>NUCLEOTIDE SEQUENCE [LARGE SCALE GENOMIC DNA]</scope>
    <source>
        <strain evidence="1 2">DSM 105481</strain>
    </source>
</reference>
<protein>
    <submittedName>
        <fullName evidence="1">Uncharacterized protein</fullName>
    </submittedName>
</protein>
<name>A0ABR6CUA4_9BACI</name>
<evidence type="ECO:0000313" key="2">
    <source>
        <dbReference type="Proteomes" id="UP000626697"/>
    </source>
</evidence>
<accession>A0ABR6CUA4</accession>
<keyword evidence="2" id="KW-1185">Reference proteome</keyword>
<comment type="caution">
    <text evidence="1">The sequence shown here is derived from an EMBL/GenBank/DDBJ whole genome shotgun (WGS) entry which is preliminary data.</text>
</comment>
<organism evidence="1 2">
    <name type="scientific">Peribacillus huizhouensis</name>
    <dbReference type="NCBI Taxonomy" id="1501239"/>
    <lineage>
        <taxon>Bacteria</taxon>
        <taxon>Bacillati</taxon>
        <taxon>Bacillota</taxon>
        <taxon>Bacilli</taxon>
        <taxon>Bacillales</taxon>
        <taxon>Bacillaceae</taxon>
        <taxon>Peribacillus</taxon>
    </lineage>
</organism>